<evidence type="ECO:0000313" key="1">
    <source>
        <dbReference type="EMBL" id="KAJ8973912.1"/>
    </source>
</evidence>
<dbReference type="EMBL" id="JAPWTJ010001083">
    <property type="protein sequence ID" value="KAJ8973912.1"/>
    <property type="molecule type" value="Genomic_DNA"/>
</dbReference>
<organism evidence="1 2">
    <name type="scientific">Molorchus minor</name>
    <dbReference type="NCBI Taxonomy" id="1323400"/>
    <lineage>
        <taxon>Eukaryota</taxon>
        <taxon>Metazoa</taxon>
        <taxon>Ecdysozoa</taxon>
        <taxon>Arthropoda</taxon>
        <taxon>Hexapoda</taxon>
        <taxon>Insecta</taxon>
        <taxon>Pterygota</taxon>
        <taxon>Neoptera</taxon>
        <taxon>Endopterygota</taxon>
        <taxon>Coleoptera</taxon>
        <taxon>Polyphaga</taxon>
        <taxon>Cucujiformia</taxon>
        <taxon>Chrysomeloidea</taxon>
        <taxon>Cerambycidae</taxon>
        <taxon>Lamiinae</taxon>
        <taxon>Monochamini</taxon>
        <taxon>Molorchus</taxon>
    </lineage>
</organism>
<reference evidence="1" key="1">
    <citation type="journal article" date="2023" name="Insect Mol. Biol.">
        <title>Genome sequencing provides insights into the evolution of gene families encoding plant cell wall-degrading enzymes in longhorned beetles.</title>
        <authorList>
            <person name="Shin N.R."/>
            <person name="Okamura Y."/>
            <person name="Kirsch R."/>
            <person name="Pauchet Y."/>
        </authorList>
    </citation>
    <scope>NUCLEOTIDE SEQUENCE</scope>
    <source>
        <strain evidence="1">MMC_N1</strain>
    </source>
</reference>
<keyword evidence="2" id="KW-1185">Reference proteome</keyword>
<gene>
    <name evidence="1" type="ORF">NQ317_000457</name>
</gene>
<protein>
    <submittedName>
        <fullName evidence="1">Uncharacterized protein</fullName>
    </submittedName>
</protein>
<sequence>MAGPNDAFRDKLKLDFNISADLSDVVFTKGDIKKYNENVSDVFGEKLCLVYTTEFKIYNVHFSIKMLSFIYAKSNEILKLDINLNDPHLEKEMAACRNFLQRHRNLNATFATLTQFAKFNEMRRLVGAIVLCKEPKFVLSKKPDGGVNIKYLDNLSKVLIDIHWTIDWNLKDSSVVDIIEVYYNNFDLPNASDIREKLTRLTHPSLDFHPKLKLWKLLLDDLRKKQQEYNSSCDNHYRTSRSSTFIRSGQRSGYIRQ</sequence>
<dbReference type="Proteomes" id="UP001162164">
    <property type="component" value="Unassembled WGS sequence"/>
</dbReference>
<comment type="caution">
    <text evidence="1">The sequence shown here is derived from an EMBL/GenBank/DDBJ whole genome shotgun (WGS) entry which is preliminary data.</text>
</comment>
<accession>A0ABQ9J8X5</accession>
<proteinExistence type="predicted"/>
<evidence type="ECO:0000313" key="2">
    <source>
        <dbReference type="Proteomes" id="UP001162164"/>
    </source>
</evidence>
<name>A0ABQ9J8X5_9CUCU</name>